<dbReference type="Proteomes" id="UP001165085">
    <property type="component" value="Unassembled WGS sequence"/>
</dbReference>
<dbReference type="SUPFAM" id="SSF144091">
    <property type="entry name" value="Rhomboid-like"/>
    <property type="match status" value="1"/>
</dbReference>
<feature type="domain" description="Peptidase S54 rhomboid" evidence="6">
    <location>
        <begin position="2"/>
        <end position="111"/>
    </location>
</feature>
<keyword evidence="8" id="KW-1185">Reference proteome</keyword>
<name>A0A9W7EC50_9STRA</name>
<comment type="caution">
    <text evidence="7">The sequence shown here is derived from an EMBL/GenBank/DDBJ whole genome shotgun (WGS) entry which is preliminary data.</text>
</comment>
<keyword evidence="3 5" id="KW-1133">Transmembrane helix</keyword>
<dbReference type="InterPro" id="IPR022764">
    <property type="entry name" value="Peptidase_S54_rhomboid_dom"/>
</dbReference>
<evidence type="ECO:0000256" key="1">
    <source>
        <dbReference type="ARBA" id="ARBA00004141"/>
    </source>
</evidence>
<evidence type="ECO:0000256" key="4">
    <source>
        <dbReference type="ARBA" id="ARBA00023136"/>
    </source>
</evidence>
<feature type="transmembrane region" description="Helical" evidence="5">
    <location>
        <begin position="42"/>
        <end position="62"/>
    </location>
</feature>
<protein>
    <recommendedName>
        <fullName evidence="6">Peptidase S54 rhomboid domain-containing protein</fullName>
    </recommendedName>
</protein>
<sequence length="124" mass="13665">MILLLGPATEAKYGSFVLLILMLVNTLSCCAFHFLVAQNTSVIGASGILFMLIGLNICNTYAGGKSIPLTFLLTCLMFLGEELWLATTRDDRVSRMTHVSGGFVGVIAGILWNKRNEKRKHKRM</sequence>
<keyword evidence="4 5" id="KW-0472">Membrane</keyword>
<dbReference type="InterPro" id="IPR035952">
    <property type="entry name" value="Rhomboid-like_sf"/>
</dbReference>
<accession>A0A9W7EC50</accession>
<evidence type="ECO:0000313" key="8">
    <source>
        <dbReference type="Proteomes" id="UP001165085"/>
    </source>
</evidence>
<gene>
    <name evidence="7" type="ORF">TrST_g8058</name>
</gene>
<organism evidence="7 8">
    <name type="scientific">Triparma strigata</name>
    <dbReference type="NCBI Taxonomy" id="1606541"/>
    <lineage>
        <taxon>Eukaryota</taxon>
        <taxon>Sar</taxon>
        <taxon>Stramenopiles</taxon>
        <taxon>Ochrophyta</taxon>
        <taxon>Bolidophyceae</taxon>
        <taxon>Parmales</taxon>
        <taxon>Triparmaceae</taxon>
        <taxon>Triparma</taxon>
    </lineage>
</organism>
<comment type="subcellular location">
    <subcellularLocation>
        <location evidence="1">Membrane</location>
        <topology evidence="1">Multi-pass membrane protein</topology>
    </subcellularLocation>
</comment>
<dbReference type="EMBL" id="BRXY01000166">
    <property type="protein sequence ID" value="GMH73293.1"/>
    <property type="molecule type" value="Genomic_DNA"/>
</dbReference>
<reference evidence="8" key="1">
    <citation type="journal article" date="2023" name="Commun. Biol.">
        <title>Genome analysis of Parmales, the sister group of diatoms, reveals the evolutionary specialization of diatoms from phago-mixotrophs to photoautotrophs.</title>
        <authorList>
            <person name="Ban H."/>
            <person name="Sato S."/>
            <person name="Yoshikawa S."/>
            <person name="Yamada K."/>
            <person name="Nakamura Y."/>
            <person name="Ichinomiya M."/>
            <person name="Sato N."/>
            <person name="Blanc-Mathieu R."/>
            <person name="Endo H."/>
            <person name="Kuwata A."/>
            <person name="Ogata H."/>
        </authorList>
    </citation>
    <scope>NUCLEOTIDE SEQUENCE [LARGE SCALE GENOMIC DNA]</scope>
    <source>
        <strain evidence="8">NIES 3701</strain>
    </source>
</reference>
<feature type="transmembrane region" description="Helical" evidence="5">
    <location>
        <begin position="16"/>
        <end position="36"/>
    </location>
</feature>
<evidence type="ECO:0000259" key="6">
    <source>
        <dbReference type="Pfam" id="PF01694"/>
    </source>
</evidence>
<dbReference type="OrthoDB" id="10257275at2759"/>
<dbReference type="Gene3D" id="1.20.1540.10">
    <property type="entry name" value="Rhomboid-like"/>
    <property type="match status" value="1"/>
</dbReference>
<dbReference type="GO" id="GO:0016020">
    <property type="term" value="C:membrane"/>
    <property type="evidence" value="ECO:0007669"/>
    <property type="project" value="UniProtKB-SubCell"/>
</dbReference>
<dbReference type="GO" id="GO:0004252">
    <property type="term" value="F:serine-type endopeptidase activity"/>
    <property type="evidence" value="ECO:0007669"/>
    <property type="project" value="InterPro"/>
</dbReference>
<evidence type="ECO:0000256" key="3">
    <source>
        <dbReference type="ARBA" id="ARBA00022989"/>
    </source>
</evidence>
<evidence type="ECO:0000256" key="2">
    <source>
        <dbReference type="ARBA" id="ARBA00022692"/>
    </source>
</evidence>
<dbReference type="AlphaFoldDB" id="A0A9W7EC50"/>
<feature type="transmembrane region" description="Helical" evidence="5">
    <location>
        <begin position="93"/>
        <end position="113"/>
    </location>
</feature>
<evidence type="ECO:0000313" key="7">
    <source>
        <dbReference type="EMBL" id="GMH73293.1"/>
    </source>
</evidence>
<dbReference type="Pfam" id="PF01694">
    <property type="entry name" value="Rhomboid"/>
    <property type="match status" value="1"/>
</dbReference>
<keyword evidence="2 5" id="KW-0812">Transmembrane</keyword>
<proteinExistence type="predicted"/>
<evidence type="ECO:0000256" key="5">
    <source>
        <dbReference type="SAM" id="Phobius"/>
    </source>
</evidence>